<dbReference type="SMART" id="SM00342">
    <property type="entry name" value="HTH_ARAC"/>
    <property type="match status" value="1"/>
</dbReference>
<dbReference type="InterPro" id="IPR018060">
    <property type="entry name" value="HTH_AraC"/>
</dbReference>
<keyword evidence="2" id="KW-0238">DNA-binding</keyword>
<dbReference type="Gene3D" id="1.10.10.60">
    <property type="entry name" value="Homeodomain-like"/>
    <property type="match status" value="1"/>
</dbReference>
<dbReference type="InterPro" id="IPR003313">
    <property type="entry name" value="AraC-bd"/>
</dbReference>
<protein>
    <submittedName>
        <fullName evidence="5">AraC family transcriptional regulator</fullName>
    </submittedName>
</protein>
<dbReference type="PANTHER" id="PTHR43280">
    <property type="entry name" value="ARAC-FAMILY TRANSCRIPTIONAL REGULATOR"/>
    <property type="match status" value="1"/>
</dbReference>
<dbReference type="InterPro" id="IPR037923">
    <property type="entry name" value="HTH-like"/>
</dbReference>
<organism evidence="5 6">
    <name type="scientific">Candidatus Colimorpha enterica</name>
    <dbReference type="NCBI Taxonomy" id="3083063"/>
    <lineage>
        <taxon>Bacteria</taxon>
        <taxon>Pseudomonadati</taxon>
        <taxon>Bacteroidota</taxon>
        <taxon>Bacteroidia</taxon>
        <taxon>Bacteroidales</taxon>
        <taxon>Candidatus Colimorpha</taxon>
    </lineage>
</organism>
<dbReference type="GO" id="GO:0043565">
    <property type="term" value="F:sequence-specific DNA binding"/>
    <property type="evidence" value="ECO:0007669"/>
    <property type="project" value="InterPro"/>
</dbReference>
<dbReference type="AlphaFoldDB" id="A0AAE3FJH3"/>
<keyword evidence="3" id="KW-0804">Transcription</keyword>
<evidence type="ECO:0000256" key="2">
    <source>
        <dbReference type="ARBA" id="ARBA00023125"/>
    </source>
</evidence>
<feature type="domain" description="HTH araC/xylS-type" evidence="4">
    <location>
        <begin position="162"/>
        <end position="259"/>
    </location>
</feature>
<evidence type="ECO:0000313" key="5">
    <source>
        <dbReference type="EMBL" id="MCI5756007.1"/>
    </source>
</evidence>
<evidence type="ECO:0000313" key="6">
    <source>
        <dbReference type="Proteomes" id="UP001139365"/>
    </source>
</evidence>
<dbReference type="Proteomes" id="UP001139365">
    <property type="component" value="Unassembled WGS sequence"/>
</dbReference>
<keyword evidence="1" id="KW-0805">Transcription regulation</keyword>
<dbReference type="PROSITE" id="PS01124">
    <property type="entry name" value="HTH_ARAC_FAMILY_2"/>
    <property type="match status" value="1"/>
</dbReference>
<dbReference type="PANTHER" id="PTHR43280:SF2">
    <property type="entry name" value="HTH-TYPE TRANSCRIPTIONAL REGULATOR EXSA"/>
    <property type="match status" value="1"/>
</dbReference>
<evidence type="ECO:0000256" key="1">
    <source>
        <dbReference type="ARBA" id="ARBA00023015"/>
    </source>
</evidence>
<dbReference type="Pfam" id="PF02311">
    <property type="entry name" value="AraC_binding"/>
    <property type="match status" value="1"/>
</dbReference>
<dbReference type="GO" id="GO:0003700">
    <property type="term" value="F:DNA-binding transcription factor activity"/>
    <property type="evidence" value="ECO:0007669"/>
    <property type="project" value="InterPro"/>
</dbReference>
<name>A0AAE3FJH3_9BACT</name>
<proteinExistence type="predicted"/>
<dbReference type="EMBL" id="JALEMU010000111">
    <property type="protein sequence ID" value="MCI5756007.1"/>
    <property type="molecule type" value="Genomic_DNA"/>
</dbReference>
<evidence type="ECO:0000259" key="4">
    <source>
        <dbReference type="PROSITE" id="PS01124"/>
    </source>
</evidence>
<dbReference type="SUPFAM" id="SSF46689">
    <property type="entry name" value="Homeodomain-like"/>
    <property type="match status" value="1"/>
</dbReference>
<dbReference type="InterPro" id="IPR009057">
    <property type="entry name" value="Homeodomain-like_sf"/>
</dbReference>
<dbReference type="InterPro" id="IPR018062">
    <property type="entry name" value="HTH_AraC-typ_CS"/>
</dbReference>
<comment type="caution">
    <text evidence="5">The sequence shown here is derived from an EMBL/GenBank/DDBJ whole genome shotgun (WGS) entry which is preliminary data.</text>
</comment>
<dbReference type="Pfam" id="PF12833">
    <property type="entry name" value="HTH_18"/>
    <property type="match status" value="1"/>
</dbReference>
<dbReference type="PROSITE" id="PS00041">
    <property type="entry name" value="HTH_ARAC_FAMILY_1"/>
    <property type="match status" value="1"/>
</dbReference>
<gene>
    <name evidence="5" type="ORF">MR241_06910</name>
</gene>
<dbReference type="SUPFAM" id="SSF51215">
    <property type="entry name" value="Regulatory protein AraC"/>
    <property type="match status" value="1"/>
</dbReference>
<reference evidence="5 6" key="1">
    <citation type="submission" date="2022-03" db="EMBL/GenBank/DDBJ databases">
        <title>Metagenome-assembled genomes from swine fecal metagenomes.</title>
        <authorList>
            <person name="Holman D.B."/>
            <person name="Kommadath A."/>
        </authorList>
    </citation>
    <scope>NUCLEOTIDE SEQUENCE [LARGE SCALE GENOMIC DNA]</scope>
    <source>
        <strain evidence="5">SUG147</strain>
    </source>
</reference>
<sequence>MFGSDPGAIDLPRVFAFHHSTAHDTGYISQGICRREDSHCIFHYTVSGHGKAWYQGREYRTSPGEGFLGIINDETSGYGYPEGETEPWEFVVLCFRGGNTREIVADCLSQKCIYSMKGFEDPFYMLLKRLDEDISDEIQYTAFPKLMTMLKNRKNGCSAITERFRAIAGKEYMNNPTLSGIAAEMNLSREHLTRVYSAETGNTPGRYLDKLRFETLCDLLSTGLSEDKIVAMMHFTGTESMTAFFRKHSGITPRQYRKNGYICT</sequence>
<evidence type="ECO:0000256" key="3">
    <source>
        <dbReference type="ARBA" id="ARBA00023163"/>
    </source>
</evidence>
<accession>A0AAE3FJH3</accession>